<evidence type="ECO:0000256" key="1">
    <source>
        <dbReference type="ARBA" id="ARBA00022723"/>
    </source>
</evidence>
<dbReference type="RefSeq" id="WP_380899636.1">
    <property type="nucleotide sequence ID" value="NZ_JBHUEG010000002.1"/>
</dbReference>
<dbReference type="InterPro" id="IPR002509">
    <property type="entry name" value="NODB_dom"/>
</dbReference>
<name>A0ABW5KBM9_9SPHI</name>
<evidence type="ECO:0000313" key="5">
    <source>
        <dbReference type="Proteomes" id="UP001597545"/>
    </source>
</evidence>
<dbReference type="Gene3D" id="3.20.20.370">
    <property type="entry name" value="Glycoside hydrolase/deacetylase"/>
    <property type="match status" value="1"/>
</dbReference>
<keyword evidence="5" id="KW-1185">Reference proteome</keyword>
<dbReference type="PROSITE" id="PS51677">
    <property type="entry name" value="NODB"/>
    <property type="match status" value="1"/>
</dbReference>
<reference evidence="5" key="1">
    <citation type="journal article" date="2019" name="Int. J. Syst. Evol. Microbiol.">
        <title>The Global Catalogue of Microorganisms (GCM) 10K type strain sequencing project: providing services to taxonomists for standard genome sequencing and annotation.</title>
        <authorList>
            <consortium name="The Broad Institute Genomics Platform"/>
            <consortium name="The Broad Institute Genome Sequencing Center for Infectious Disease"/>
            <person name="Wu L."/>
            <person name="Ma J."/>
        </authorList>
    </citation>
    <scope>NUCLEOTIDE SEQUENCE [LARGE SCALE GENOMIC DNA]</scope>
    <source>
        <strain evidence="5">KCTC 42662</strain>
    </source>
</reference>
<dbReference type="InterPro" id="IPR050248">
    <property type="entry name" value="Polysacc_deacetylase_ArnD"/>
</dbReference>
<dbReference type="PANTHER" id="PTHR10587:SF133">
    <property type="entry name" value="CHITIN DEACETYLASE 1-RELATED"/>
    <property type="match status" value="1"/>
</dbReference>
<proteinExistence type="predicted"/>
<sequence>MYFVNAPFFLRWYYPNVTFNKSRSEKKIYLTFDDGPVPEATTFVLDTLARFQIKATFFCVGDNVQKHPVLFDRILKEGHQVGNHTYNHLKGWDTEDHVYLQNVQSCQDLTKTNLFRPPYARAKKSQLRQLDKHFQIIFWDVLSGDFDESLTPEKCLQHIINHTKNGSIIVFHDNPKAMPRMSYALPKAIAYLQTKGYTFDTL</sequence>
<feature type="domain" description="NodB homology" evidence="3">
    <location>
        <begin position="26"/>
        <end position="200"/>
    </location>
</feature>
<keyword evidence="1" id="KW-0479">Metal-binding</keyword>
<dbReference type="Proteomes" id="UP001597545">
    <property type="component" value="Unassembled WGS sequence"/>
</dbReference>
<evidence type="ECO:0000259" key="3">
    <source>
        <dbReference type="PROSITE" id="PS51677"/>
    </source>
</evidence>
<protein>
    <submittedName>
        <fullName evidence="4">Polysaccharide deacetylase family protein</fullName>
    </submittedName>
</protein>
<evidence type="ECO:0000256" key="2">
    <source>
        <dbReference type="ARBA" id="ARBA00022801"/>
    </source>
</evidence>
<dbReference type="PANTHER" id="PTHR10587">
    <property type="entry name" value="GLYCOSYL TRANSFERASE-RELATED"/>
    <property type="match status" value="1"/>
</dbReference>
<dbReference type="CDD" id="cd10959">
    <property type="entry name" value="CE4_NodB_like_3"/>
    <property type="match status" value="1"/>
</dbReference>
<dbReference type="SUPFAM" id="SSF88713">
    <property type="entry name" value="Glycoside hydrolase/deacetylase"/>
    <property type="match status" value="1"/>
</dbReference>
<evidence type="ECO:0000313" key="4">
    <source>
        <dbReference type="EMBL" id="MFD2546139.1"/>
    </source>
</evidence>
<comment type="caution">
    <text evidence="4">The sequence shown here is derived from an EMBL/GenBank/DDBJ whole genome shotgun (WGS) entry which is preliminary data.</text>
</comment>
<accession>A0ABW5KBM9</accession>
<gene>
    <name evidence="4" type="ORF">ACFSR5_00625</name>
</gene>
<keyword evidence="2" id="KW-0378">Hydrolase</keyword>
<dbReference type="EMBL" id="JBHULR010000001">
    <property type="protein sequence ID" value="MFD2546139.1"/>
    <property type="molecule type" value="Genomic_DNA"/>
</dbReference>
<organism evidence="4 5">
    <name type="scientific">Sphingobacterium suaedae</name>
    <dbReference type="NCBI Taxonomy" id="1686402"/>
    <lineage>
        <taxon>Bacteria</taxon>
        <taxon>Pseudomonadati</taxon>
        <taxon>Bacteroidota</taxon>
        <taxon>Sphingobacteriia</taxon>
        <taxon>Sphingobacteriales</taxon>
        <taxon>Sphingobacteriaceae</taxon>
        <taxon>Sphingobacterium</taxon>
    </lineage>
</organism>
<dbReference type="Pfam" id="PF01522">
    <property type="entry name" value="Polysacc_deac_1"/>
    <property type="match status" value="1"/>
</dbReference>
<dbReference type="InterPro" id="IPR011330">
    <property type="entry name" value="Glyco_hydro/deAcase_b/a-brl"/>
</dbReference>